<keyword evidence="1 9" id="KW-0963">Cytoplasm</keyword>
<evidence type="ECO:0000256" key="8">
    <source>
        <dbReference type="ARBA" id="ARBA00022884"/>
    </source>
</evidence>
<dbReference type="EC" id="3.1.-.-" evidence="9"/>
<evidence type="ECO:0000256" key="1">
    <source>
        <dbReference type="ARBA" id="ARBA00022490"/>
    </source>
</evidence>
<dbReference type="InterPro" id="IPR011108">
    <property type="entry name" value="RMMBL"/>
</dbReference>
<keyword evidence="3" id="KW-0479">Metal-binding</keyword>
<evidence type="ECO:0000256" key="2">
    <source>
        <dbReference type="ARBA" id="ARBA00022722"/>
    </source>
</evidence>
<evidence type="ECO:0000256" key="7">
    <source>
        <dbReference type="ARBA" id="ARBA00022839"/>
    </source>
</evidence>
<dbReference type="CDD" id="cd07714">
    <property type="entry name" value="RNaseJ_MBL-fold"/>
    <property type="match status" value="1"/>
</dbReference>
<dbReference type="RefSeq" id="WP_338867470.1">
    <property type="nucleotide sequence ID" value="NZ_CP148066.1"/>
</dbReference>
<feature type="region of interest" description="Disordered" evidence="10">
    <location>
        <begin position="571"/>
        <end position="645"/>
    </location>
</feature>
<dbReference type="SMART" id="SM00849">
    <property type="entry name" value="Lactamase_B"/>
    <property type="match status" value="1"/>
</dbReference>
<dbReference type="GO" id="GO:0016787">
    <property type="term" value="F:hydrolase activity"/>
    <property type="evidence" value="ECO:0007669"/>
    <property type="project" value="UniProtKB-KW"/>
</dbReference>
<keyword evidence="5 9" id="KW-0378">Hydrolase</keyword>
<dbReference type="Pfam" id="PF00753">
    <property type="entry name" value="Lactamase_B"/>
    <property type="match status" value="1"/>
</dbReference>
<evidence type="ECO:0000256" key="5">
    <source>
        <dbReference type="ARBA" id="ARBA00022801"/>
    </source>
</evidence>
<feature type="binding site" evidence="9">
    <location>
        <begin position="361"/>
        <end position="365"/>
    </location>
    <ligand>
        <name>substrate</name>
    </ligand>
</feature>
<dbReference type="SUPFAM" id="SSF56281">
    <property type="entry name" value="Metallo-hydrolase/oxidoreductase"/>
    <property type="match status" value="1"/>
</dbReference>
<keyword evidence="8 9" id="KW-0694">RNA-binding</keyword>
<comment type="similarity">
    <text evidence="9">Belongs to the metallo-beta-lactamase superfamily. RNA-metabolizing metallo-beta-lactamase-like family. Bacterial RNase J subfamily.</text>
</comment>
<comment type="subunit">
    <text evidence="9">Homodimer, may be a subunit of the RNA degradosome.</text>
</comment>
<feature type="domain" description="Metallo-beta-lactamase" evidence="11">
    <location>
        <begin position="16"/>
        <end position="214"/>
    </location>
</feature>
<evidence type="ECO:0000313" key="13">
    <source>
        <dbReference type="Proteomes" id="UP001460679"/>
    </source>
</evidence>
<comment type="function">
    <text evidence="9">An RNase that has 5'-3' exonuclease and possibly endonuclease activity. Involved in maturation of rRNA and in some organisms also mRNA maturation and/or decay.</text>
</comment>
<keyword evidence="7 9" id="KW-0269">Exonuclease</keyword>
<gene>
    <name evidence="9" type="primary">rnj</name>
    <name evidence="12" type="ORF">WG616_00170</name>
</gene>
<dbReference type="InterPro" id="IPR001279">
    <property type="entry name" value="Metallo-B-lactamas"/>
</dbReference>
<evidence type="ECO:0000259" key="11">
    <source>
        <dbReference type="SMART" id="SM00849"/>
    </source>
</evidence>
<dbReference type="Gene3D" id="3.10.20.580">
    <property type="match status" value="1"/>
</dbReference>
<keyword evidence="2 9" id="KW-0540">Nuclease</keyword>
<dbReference type="InterPro" id="IPR004613">
    <property type="entry name" value="RNase_J"/>
</dbReference>
<dbReference type="HAMAP" id="MF_01491">
    <property type="entry name" value="RNase_J_bact"/>
    <property type="match status" value="1"/>
</dbReference>
<dbReference type="InterPro" id="IPR041636">
    <property type="entry name" value="RNase_J_C"/>
</dbReference>
<dbReference type="Pfam" id="PF07521">
    <property type="entry name" value="RMMBL"/>
    <property type="match status" value="1"/>
</dbReference>
<accession>A0ABZ2RN33</accession>
<sequence length="645" mass="73242">MTPTKIWGLGGMQEIGKSTLAIEHNNKIFILDSGIKFHDSFTTGIKGSIPDYTYLNENQEKVQGLFITHGHEDHIGGVPYLVQQVDVKRIFAPRIAIQYLKLKFTDLKIKVNVEFIELERDSRFVFDDVVVDVWTAQHSIPDAFGIRITTPNGSIMCTGDFRFDYTPIGNLTDFSKLEKIGQEGLDILLSDSTNAMRPNHSPSEKDILKDIETHMKNAKKKIIITAFASNLTRIKAIIELGAKMNKKVVAFGRSMVQGIQIGRRLGYIDAPDEIFIDKKHISKYDENELLILTTGSQGEEMAGLAKMSYSKHPQVTIKHGDVIIFSSSPIPGNRSRIELLVNRLYKLGAIIKENGTDGYLHTSGHAYKDEHKTIFKITKPKYFMPYHGEYRMSVVHGHTATECGVPQENVVIAKLGEVFELVNHELRLSDERIYTGPVFIDGEVVSKVNTSILKERMELASNGFVHVIIAINKEKNIILGRPRIVSRGAFYVKNSTELLEETKRLVHSAILYTIRNKEEWTVPELKQLIKDRLEPFFYKEKRRNVVVIPTILMVDSTKKIMNKKEQKADKVDAATQKAKKTKRHVKKINDKKENVVTKNKVENKETNTNTQPKRRKTAPKNSKPKNSNNKNKTSKKEETQTTQSS</sequence>
<dbReference type="PANTHER" id="PTHR43694:SF1">
    <property type="entry name" value="RIBONUCLEASE J"/>
    <property type="match status" value="1"/>
</dbReference>
<name>A0ABZ2RN33_9BACT</name>
<organism evidence="12 13">
    <name type="scientific">[Mycoplasma] gypis</name>
    <dbReference type="NCBI Taxonomy" id="92404"/>
    <lineage>
        <taxon>Bacteria</taxon>
        <taxon>Bacillati</taxon>
        <taxon>Mycoplasmatota</taxon>
        <taxon>Mycoplasmoidales</taxon>
        <taxon>Metamycoplasmataceae</taxon>
        <taxon>Metamycoplasma</taxon>
    </lineage>
</organism>
<evidence type="ECO:0000256" key="6">
    <source>
        <dbReference type="ARBA" id="ARBA00022833"/>
    </source>
</evidence>
<keyword evidence="4 9" id="KW-0255">Endonuclease</keyword>
<dbReference type="InterPro" id="IPR055132">
    <property type="entry name" value="RNase_J_b_CASP"/>
</dbReference>
<dbReference type="Gene3D" id="3.60.15.10">
    <property type="entry name" value="Ribonuclease Z/Hydroxyacylglutathione hydrolase-like"/>
    <property type="match status" value="1"/>
</dbReference>
<protein>
    <recommendedName>
        <fullName evidence="9">Ribonuclease J</fullName>
        <shortName evidence="9">RNase J</shortName>
        <ecNumber evidence="9">3.1.-.-</ecNumber>
    </recommendedName>
</protein>
<keyword evidence="13" id="KW-1185">Reference proteome</keyword>
<proteinExistence type="inferred from homology"/>
<feature type="compositionally biased region" description="Basic residues" evidence="10">
    <location>
        <begin position="577"/>
        <end position="586"/>
    </location>
</feature>
<evidence type="ECO:0000256" key="10">
    <source>
        <dbReference type="SAM" id="MobiDB-lite"/>
    </source>
</evidence>
<dbReference type="InterPro" id="IPR036866">
    <property type="entry name" value="RibonucZ/Hydroxyglut_hydro"/>
</dbReference>
<dbReference type="EMBL" id="CP148066">
    <property type="protein sequence ID" value="WXL28438.1"/>
    <property type="molecule type" value="Genomic_DNA"/>
</dbReference>
<dbReference type="Proteomes" id="UP001460679">
    <property type="component" value="Chromosome"/>
</dbReference>
<feature type="compositionally biased region" description="Basic and acidic residues" evidence="10">
    <location>
        <begin position="587"/>
        <end position="605"/>
    </location>
</feature>
<feature type="compositionally biased region" description="Low complexity" evidence="10">
    <location>
        <begin position="619"/>
        <end position="631"/>
    </location>
</feature>
<keyword evidence="6" id="KW-0862">Zinc</keyword>
<dbReference type="InterPro" id="IPR030854">
    <property type="entry name" value="RNase_J_bac"/>
</dbReference>
<evidence type="ECO:0000256" key="3">
    <source>
        <dbReference type="ARBA" id="ARBA00022723"/>
    </source>
</evidence>
<evidence type="ECO:0000256" key="4">
    <source>
        <dbReference type="ARBA" id="ARBA00022759"/>
    </source>
</evidence>
<dbReference type="PIRSF" id="PIRSF004803">
    <property type="entry name" value="RnjA"/>
    <property type="match status" value="1"/>
</dbReference>
<dbReference type="Gene3D" id="3.40.50.10710">
    <property type="entry name" value="Metallo-hydrolase/oxidoreductase"/>
    <property type="match status" value="1"/>
</dbReference>
<keyword evidence="9" id="KW-0698">rRNA processing</keyword>
<dbReference type="InterPro" id="IPR042173">
    <property type="entry name" value="RNase_J_2"/>
</dbReference>
<comment type="subcellular location">
    <subcellularLocation>
        <location evidence="9">Cytoplasm</location>
    </subcellularLocation>
</comment>
<evidence type="ECO:0000313" key="12">
    <source>
        <dbReference type="EMBL" id="WXL28438.1"/>
    </source>
</evidence>
<dbReference type="PANTHER" id="PTHR43694">
    <property type="entry name" value="RIBONUCLEASE J"/>
    <property type="match status" value="1"/>
</dbReference>
<dbReference type="Pfam" id="PF22505">
    <property type="entry name" value="RNase_J_b_CASP"/>
    <property type="match status" value="1"/>
</dbReference>
<dbReference type="Pfam" id="PF17770">
    <property type="entry name" value="RNase_J_C"/>
    <property type="match status" value="1"/>
</dbReference>
<dbReference type="NCBIfam" id="TIGR00649">
    <property type="entry name" value="MG423"/>
    <property type="match status" value="1"/>
</dbReference>
<reference evidence="12" key="1">
    <citation type="submission" date="2024-03" db="EMBL/GenBank/DDBJ databases">
        <title>Complete genome sequence of Mycoplasma gypis type strain B1/T1.</title>
        <authorList>
            <person name="Spergser J."/>
        </authorList>
    </citation>
    <scope>NUCLEOTIDE SEQUENCE [LARGE SCALE GENOMIC DNA]</scope>
    <source>
        <strain evidence="12">B1/T1</strain>
    </source>
</reference>
<evidence type="ECO:0000256" key="9">
    <source>
        <dbReference type="HAMAP-Rule" id="MF_01491"/>
    </source>
</evidence>